<dbReference type="InterPro" id="IPR013121">
    <property type="entry name" value="Fe_red_NAD-bd_6"/>
</dbReference>
<dbReference type="GO" id="GO:0006826">
    <property type="term" value="P:iron ion transport"/>
    <property type="evidence" value="ECO:0007669"/>
    <property type="project" value="TreeGrafter"/>
</dbReference>
<dbReference type="InterPro" id="IPR013112">
    <property type="entry name" value="FAD-bd_8"/>
</dbReference>
<evidence type="ECO:0000256" key="9">
    <source>
        <dbReference type="ARBA" id="ARBA00023002"/>
    </source>
</evidence>
<evidence type="ECO:0000313" key="16">
    <source>
        <dbReference type="EMBL" id="KAK0513901.1"/>
    </source>
</evidence>
<evidence type="ECO:0000256" key="10">
    <source>
        <dbReference type="ARBA" id="ARBA00023065"/>
    </source>
</evidence>
<accession>A0AA39R4H3</accession>
<keyword evidence="5" id="KW-1003">Cell membrane</keyword>
<feature type="transmembrane region" description="Helical" evidence="14">
    <location>
        <begin position="54"/>
        <end position="72"/>
    </location>
</feature>
<organism evidence="16 17">
    <name type="scientific">Cladonia borealis</name>
    <dbReference type="NCBI Taxonomy" id="184061"/>
    <lineage>
        <taxon>Eukaryota</taxon>
        <taxon>Fungi</taxon>
        <taxon>Dikarya</taxon>
        <taxon>Ascomycota</taxon>
        <taxon>Pezizomycotina</taxon>
        <taxon>Lecanoromycetes</taxon>
        <taxon>OSLEUM clade</taxon>
        <taxon>Lecanoromycetidae</taxon>
        <taxon>Lecanorales</taxon>
        <taxon>Lecanorineae</taxon>
        <taxon>Cladoniaceae</taxon>
        <taxon>Cladonia</taxon>
    </lineage>
</organism>
<keyword evidence="9" id="KW-0560">Oxidoreductase</keyword>
<keyword evidence="7" id="KW-0249">Electron transport</keyword>
<evidence type="ECO:0000256" key="5">
    <source>
        <dbReference type="ARBA" id="ARBA00022475"/>
    </source>
</evidence>
<dbReference type="InterPro" id="IPR017927">
    <property type="entry name" value="FAD-bd_FR_type"/>
</dbReference>
<gene>
    <name evidence="16" type="ORF">JMJ35_003623</name>
</gene>
<evidence type="ECO:0000256" key="4">
    <source>
        <dbReference type="ARBA" id="ARBA00022448"/>
    </source>
</evidence>
<dbReference type="InterPro" id="IPR051410">
    <property type="entry name" value="Ferric/Cupric_Reductase"/>
</dbReference>
<evidence type="ECO:0000313" key="17">
    <source>
        <dbReference type="Proteomes" id="UP001166286"/>
    </source>
</evidence>
<dbReference type="PANTHER" id="PTHR32361">
    <property type="entry name" value="FERRIC/CUPRIC REDUCTASE TRANSMEMBRANE COMPONENT"/>
    <property type="match status" value="1"/>
</dbReference>
<sequence length="672" mass="73740">MDMSGMGMGGGDGMDMPLNDTGVDFSNTTQAEDFLSEILDDTEFQVIGNAYARYFWYGVVVLIGICAIFNMIQKTTLRMRLRGAAAKVAYPARPSNIFTKSVATVTAIIREASYMQLTPARQAFWIKVPPFGTISLLLVYLGFVLALEFIDNDIPGAQHYTALGIRAGWLAIAQVPLLILLAGKNNLIGFVTGVSYERLNVLHRWVSRMLLLLATLHMGYQNYGWDQYGLRQLEWSTDTCPPTGIAAYAILLWMNLTTFAPMRNFSYEFFVVQHLITFFGFIIAIMIHLPSTALYSRVWIYIPIALYFLDRVIRTGRYAYNNTSPGHATLTALDGGVTRIRVPVKHIKKWKPGSHVLLSIPRLGFGQSHPATIASIPPSHNNDLIFILKGHRGFTNRLVKSANSSTASLLPSTKQDSSTPQQTHIALIDGPYGGSQSDFAAFDSVLLIAGSTGITFTLPILLDIANRASSSRLPVRHLSFVWVIKSTSCTSWISNELISAFQTLRNAGIETSLKIFVTCDDTFTEGSSDLPTKNTGCQCDKSLGPCCCERNNTTKNETETDAITRSGSESSIPNEKPQLHTTEITTSPCCPPNNPTSPLTSLATFASGRPDIYPLIWQLLDQAEGESGVACCGPIGLNARVRNAVVRCSDERAVHKGTGEQGVYCHVEGFAW</sequence>
<dbReference type="AlphaFoldDB" id="A0AA39R4H3"/>
<protein>
    <recommendedName>
        <fullName evidence="3">ferric-chelate reductase (NADPH)</fullName>
        <ecNumber evidence="3">1.16.1.9</ecNumber>
    </recommendedName>
</protein>
<evidence type="ECO:0000256" key="12">
    <source>
        <dbReference type="ARBA" id="ARBA00023180"/>
    </source>
</evidence>
<evidence type="ECO:0000256" key="11">
    <source>
        <dbReference type="ARBA" id="ARBA00023136"/>
    </source>
</evidence>
<comment type="subcellular location">
    <subcellularLocation>
        <location evidence="1">Cell membrane</location>
        <topology evidence="1">Multi-pass membrane protein</topology>
    </subcellularLocation>
</comment>
<comment type="catalytic activity">
    <reaction evidence="13">
        <text>2 a Fe(II)-siderophore + NADP(+) + H(+) = 2 a Fe(III)-siderophore + NADPH</text>
        <dbReference type="Rhea" id="RHEA:28795"/>
        <dbReference type="Rhea" id="RHEA-COMP:11342"/>
        <dbReference type="Rhea" id="RHEA-COMP:11344"/>
        <dbReference type="ChEBI" id="CHEBI:15378"/>
        <dbReference type="ChEBI" id="CHEBI:29033"/>
        <dbReference type="ChEBI" id="CHEBI:29034"/>
        <dbReference type="ChEBI" id="CHEBI:57783"/>
        <dbReference type="ChEBI" id="CHEBI:58349"/>
        <dbReference type="EC" id="1.16.1.9"/>
    </reaction>
</comment>
<keyword evidence="10" id="KW-0406">Ion transport</keyword>
<dbReference type="SUPFAM" id="SSF63380">
    <property type="entry name" value="Riboflavin synthase domain-like"/>
    <property type="match status" value="1"/>
</dbReference>
<dbReference type="EC" id="1.16.1.9" evidence="3"/>
<dbReference type="SFLD" id="SFLDG01168">
    <property type="entry name" value="Ferric_reductase_subgroup_(FRE"/>
    <property type="match status" value="1"/>
</dbReference>
<dbReference type="EMBL" id="JAFEKC020000006">
    <property type="protein sequence ID" value="KAK0513901.1"/>
    <property type="molecule type" value="Genomic_DNA"/>
</dbReference>
<keyword evidence="8 14" id="KW-1133">Transmembrane helix</keyword>
<evidence type="ECO:0000259" key="15">
    <source>
        <dbReference type="PROSITE" id="PS51384"/>
    </source>
</evidence>
<feature type="transmembrane region" description="Helical" evidence="14">
    <location>
        <begin position="124"/>
        <end position="147"/>
    </location>
</feature>
<evidence type="ECO:0000256" key="1">
    <source>
        <dbReference type="ARBA" id="ARBA00004651"/>
    </source>
</evidence>
<dbReference type="PROSITE" id="PS51384">
    <property type="entry name" value="FAD_FR"/>
    <property type="match status" value="1"/>
</dbReference>
<dbReference type="GO" id="GO:0005886">
    <property type="term" value="C:plasma membrane"/>
    <property type="evidence" value="ECO:0007669"/>
    <property type="project" value="UniProtKB-SubCell"/>
</dbReference>
<dbReference type="InterPro" id="IPR013130">
    <property type="entry name" value="Fe3_Rdtase_TM_dom"/>
</dbReference>
<feature type="domain" description="FAD-binding FR-type" evidence="15">
    <location>
        <begin position="305"/>
        <end position="438"/>
    </location>
</feature>
<dbReference type="GO" id="GO:0015677">
    <property type="term" value="P:copper ion import"/>
    <property type="evidence" value="ECO:0007669"/>
    <property type="project" value="TreeGrafter"/>
</dbReference>
<dbReference type="SFLD" id="SFLDS00052">
    <property type="entry name" value="Ferric_Reductase_Domain"/>
    <property type="match status" value="1"/>
</dbReference>
<evidence type="ECO:0000256" key="3">
    <source>
        <dbReference type="ARBA" id="ARBA00012668"/>
    </source>
</evidence>
<dbReference type="Proteomes" id="UP001166286">
    <property type="component" value="Unassembled WGS sequence"/>
</dbReference>
<keyword evidence="12" id="KW-0325">Glycoprotein</keyword>
<reference evidence="16" key="1">
    <citation type="submission" date="2023-03" db="EMBL/GenBank/DDBJ databases">
        <title>Complete genome of Cladonia borealis.</title>
        <authorList>
            <person name="Park H."/>
        </authorList>
    </citation>
    <scope>NUCLEOTIDE SEQUENCE</scope>
    <source>
        <strain evidence="16">ANT050790</strain>
    </source>
</reference>
<keyword evidence="4" id="KW-0813">Transport</keyword>
<evidence type="ECO:0000256" key="2">
    <source>
        <dbReference type="ARBA" id="ARBA00006278"/>
    </source>
</evidence>
<evidence type="ECO:0000256" key="13">
    <source>
        <dbReference type="ARBA" id="ARBA00048483"/>
    </source>
</evidence>
<dbReference type="PANTHER" id="PTHR32361:SF9">
    <property type="entry name" value="FERRIC REDUCTASE TRANSMEMBRANE COMPONENT 3-RELATED"/>
    <property type="match status" value="1"/>
</dbReference>
<dbReference type="CDD" id="cd06186">
    <property type="entry name" value="NOX_Duox_like_FAD_NADP"/>
    <property type="match status" value="1"/>
</dbReference>
<feature type="transmembrane region" description="Helical" evidence="14">
    <location>
        <begin position="269"/>
        <end position="287"/>
    </location>
</feature>
<name>A0AA39R4H3_9LECA</name>
<comment type="similarity">
    <text evidence="2">Belongs to the ferric reductase (FRE) family.</text>
</comment>
<evidence type="ECO:0000256" key="6">
    <source>
        <dbReference type="ARBA" id="ARBA00022692"/>
    </source>
</evidence>
<dbReference type="GO" id="GO:0006879">
    <property type="term" value="P:intracellular iron ion homeostasis"/>
    <property type="evidence" value="ECO:0007669"/>
    <property type="project" value="TreeGrafter"/>
</dbReference>
<dbReference type="InterPro" id="IPR039261">
    <property type="entry name" value="FNR_nucleotide-bd"/>
</dbReference>
<keyword evidence="11 14" id="KW-0472">Membrane</keyword>
<dbReference type="Pfam" id="PF08022">
    <property type="entry name" value="FAD_binding_8"/>
    <property type="match status" value="1"/>
</dbReference>
<dbReference type="InterPro" id="IPR017938">
    <property type="entry name" value="Riboflavin_synthase-like_b-brl"/>
</dbReference>
<proteinExistence type="inferred from homology"/>
<dbReference type="Gene3D" id="3.40.50.80">
    <property type="entry name" value="Nucleotide-binding domain of ferredoxin-NADP reductase (FNR) module"/>
    <property type="match status" value="1"/>
</dbReference>
<keyword evidence="6 14" id="KW-0812">Transmembrane</keyword>
<dbReference type="Pfam" id="PF01794">
    <property type="entry name" value="Ferric_reduct"/>
    <property type="match status" value="1"/>
</dbReference>
<dbReference type="GO" id="GO:0052851">
    <property type="term" value="F:ferric-chelate reductase (NADPH) activity"/>
    <property type="evidence" value="ECO:0007669"/>
    <property type="project" value="UniProtKB-EC"/>
</dbReference>
<dbReference type="SUPFAM" id="SSF52343">
    <property type="entry name" value="Ferredoxin reductase-like, C-terminal NADP-linked domain"/>
    <property type="match status" value="1"/>
</dbReference>
<evidence type="ECO:0000256" key="14">
    <source>
        <dbReference type="SAM" id="Phobius"/>
    </source>
</evidence>
<evidence type="ECO:0000256" key="8">
    <source>
        <dbReference type="ARBA" id="ARBA00022989"/>
    </source>
</evidence>
<dbReference type="Pfam" id="PF08030">
    <property type="entry name" value="NAD_binding_6"/>
    <property type="match status" value="1"/>
</dbReference>
<evidence type="ECO:0000256" key="7">
    <source>
        <dbReference type="ARBA" id="ARBA00022982"/>
    </source>
</evidence>
<feature type="transmembrane region" description="Helical" evidence="14">
    <location>
        <begin position="167"/>
        <end position="184"/>
    </location>
</feature>
<keyword evidence="17" id="KW-1185">Reference proteome</keyword>
<comment type="caution">
    <text evidence="16">The sequence shown here is derived from an EMBL/GenBank/DDBJ whole genome shotgun (WGS) entry which is preliminary data.</text>
</comment>